<accession>A0A482W0Q8</accession>
<proteinExistence type="predicted"/>
<dbReference type="EMBL" id="QDEB01045530">
    <property type="protein sequence ID" value="RZC38207.1"/>
    <property type="molecule type" value="Genomic_DNA"/>
</dbReference>
<protein>
    <submittedName>
        <fullName evidence="6">Sugar tr domain containing protein</fullName>
    </submittedName>
</protein>
<dbReference type="InterPro" id="IPR005828">
    <property type="entry name" value="MFS_sugar_transport-like"/>
</dbReference>
<comment type="subcellular location">
    <subcellularLocation>
        <location evidence="1">Membrane</location>
    </subcellularLocation>
</comment>
<feature type="transmembrane region" description="Helical" evidence="5">
    <location>
        <begin position="65"/>
        <end position="87"/>
    </location>
</feature>
<dbReference type="InterPro" id="IPR036259">
    <property type="entry name" value="MFS_trans_sf"/>
</dbReference>
<name>A0A482W0Q8_ASBVE</name>
<keyword evidence="4 5" id="KW-0472">Membrane</keyword>
<evidence type="ECO:0000256" key="3">
    <source>
        <dbReference type="ARBA" id="ARBA00022989"/>
    </source>
</evidence>
<dbReference type="STRING" id="1661398.A0A482W0Q8"/>
<evidence type="ECO:0000256" key="4">
    <source>
        <dbReference type="ARBA" id="ARBA00023136"/>
    </source>
</evidence>
<evidence type="ECO:0000256" key="1">
    <source>
        <dbReference type="ARBA" id="ARBA00004370"/>
    </source>
</evidence>
<dbReference type="PANTHER" id="PTHR48021:SF47">
    <property type="entry name" value="GH17672P"/>
    <property type="match status" value="1"/>
</dbReference>
<comment type="caution">
    <text evidence="6">The sequence shown here is derived from an EMBL/GenBank/DDBJ whole genome shotgun (WGS) entry which is preliminary data.</text>
</comment>
<sequence length="172" mass="19262">MAAPESPLYLVSKSEDKQALKVLHYLRRKTSEDHQKELEEIKKHLNDLKLGTFLDIFRTRASIKALVYSILLTNFQQFSGINVITFFTQNIFNATGSTISPEICCIIVGTVQFFASFGTPLCADRFGRRKLLLTVVPGAAIAEIVLGVYFFLQKNGDDVSSVGWLPIVSMRI</sequence>
<dbReference type="GO" id="GO:0022857">
    <property type="term" value="F:transmembrane transporter activity"/>
    <property type="evidence" value="ECO:0007669"/>
    <property type="project" value="InterPro"/>
</dbReference>
<evidence type="ECO:0000256" key="5">
    <source>
        <dbReference type="SAM" id="Phobius"/>
    </source>
</evidence>
<feature type="transmembrane region" description="Helical" evidence="5">
    <location>
        <begin position="99"/>
        <end position="119"/>
    </location>
</feature>
<dbReference type="SUPFAM" id="SSF103473">
    <property type="entry name" value="MFS general substrate transporter"/>
    <property type="match status" value="1"/>
</dbReference>
<keyword evidence="7" id="KW-1185">Reference proteome</keyword>
<dbReference type="AlphaFoldDB" id="A0A482W0Q8"/>
<evidence type="ECO:0000313" key="6">
    <source>
        <dbReference type="EMBL" id="RZC38207.1"/>
    </source>
</evidence>
<dbReference type="Proteomes" id="UP000292052">
    <property type="component" value="Unassembled WGS sequence"/>
</dbReference>
<dbReference type="Pfam" id="PF00083">
    <property type="entry name" value="Sugar_tr"/>
    <property type="match status" value="1"/>
</dbReference>
<feature type="transmembrane region" description="Helical" evidence="5">
    <location>
        <begin position="131"/>
        <end position="152"/>
    </location>
</feature>
<dbReference type="GO" id="GO:0016020">
    <property type="term" value="C:membrane"/>
    <property type="evidence" value="ECO:0007669"/>
    <property type="project" value="UniProtKB-SubCell"/>
</dbReference>
<evidence type="ECO:0000313" key="7">
    <source>
        <dbReference type="Proteomes" id="UP000292052"/>
    </source>
</evidence>
<keyword evidence="2 5" id="KW-0812">Transmembrane</keyword>
<reference evidence="6 7" key="1">
    <citation type="submission" date="2017-03" db="EMBL/GenBank/DDBJ databases">
        <title>Genome of the blue death feigning beetle - Asbolus verrucosus.</title>
        <authorList>
            <person name="Rider S.D."/>
        </authorList>
    </citation>
    <scope>NUCLEOTIDE SEQUENCE [LARGE SCALE GENOMIC DNA]</scope>
    <source>
        <strain evidence="6">Butters</strain>
        <tissue evidence="6">Head and leg muscle</tissue>
    </source>
</reference>
<dbReference type="Gene3D" id="1.20.1250.20">
    <property type="entry name" value="MFS general substrate transporter like domains"/>
    <property type="match status" value="1"/>
</dbReference>
<evidence type="ECO:0000256" key="2">
    <source>
        <dbReference type="ARBA" id="ARBA00022692"/>
    </source>
</evidence>
<dbReference type="OrthoDB" id="4142200at2759"/>
<gene>
    <name evidence="6" type="ORF">BDFB_004908</name>
</gene>
<keyword evidence="3 5" id="KW-1133">Transmembrane helix</keyword>
<organism evidence="6 7">
    <name type="scientific">Asbolus verrucosus</name>
    <name type="common">Desert ironclad beetle</name>
    <dbReference type="NCBI Taxonomy" id="1661398"/>
    <lineage>
        <taxon>Eukaryota</taxon>
        <taxon>Metazoa</taxon>
        <taxon>Ecdysozoa</taxon>
        <taxon>Arthropoda</taxon>
        <taxon>Hexapoda</taxon>
        <taxon>Insecta</taxon>
        <taxon>Pterygota</taxon>
        <taxon>Neoptera</taxon>
        <taxon>Endopterygota</taxon>
        <taxon>Coleoptera</taxon>
        <taxon>Polyphaga</taxon>
        <taxon>Cucujiformia</taxon>
        <taxon>Tenebrionidae</taxon>
        <taxon>Pimeliinae</taxon>
        <taxon>Asbolus</taxon>
    </lineage>
</organism>
<dbReference type="PANTHER" id="PTHR48021">
    <property type="match status" value="1"/>
</dbReference>
<dbReference type="InterPro" id="IPR050549">
    <property type="entry name" value="MFS_Trehalose_Transporter"/>
</dbReference>